<keyword evidence="2" id="KW-1133">Transmembrane helix</keyword>
<feature type="region of interest" description="Disordered" evidence="1">
    <location>
        <begin position="152"/>
        <end position="189"/>
    </location>
</feature>
<evidence type="ECO:0000256" key="1">
    <source>
        <dbReference type="SAM" id="MobiDB-lite"/>
    </source>
</evidence>
<name>A0A9D2DKM1_9ACTN</name>
<keyword evidence="2" id="KW-0472">Membrane</keyword>
<evidence type="ECO:0000256" key="2">
    <source>
        <dbReference type="SAM" id="Phobius"/>
    </source>
</evidence>
<comment type="caution">
    <text evidence="4">The sequence shown here is derived from an EMBL/GenBank/DDBJ whole genome shotgun (WGS) entry which is preliminary data.</text>
</comment>
<reference evidence="4" key="1">
    <citation type="journal article" date="2021" name="PeerJ">
        <title>Extensive microbial diversity within the chicken gut microbiome revealed by metagenomics and culture.</title>
        <authorList>
            <person name="Gilroy R."/>
            <person name="Ravi A."/>
            <person name="Getino M."/>
            <person name="Pursley I."/>
            <person name="Horton D.L."/>
            <person name="Alikhan N.F."/>
            <person name="Baker D."/>
            <person name="Gharbi K."/>
            <person name="Hall N."/>
            <person name="Watson M."/>
            <person name="Adriaenssens E.M."/>
            <person name="Foster-Nyarko E."/>
            <person name="Jarju S."/>
            <person name="Secka A."/>
            <person name="Antonio M."/>
            <person name="Oren A."/>
            <person name="Chaudhuri R.R."/>
            <person name="La Ragione R."/>
            <person name="Hildebrand F."/>
            <person name="Pallen M.J."/>
        </authorList>
    </citation>
    <scope>NUCLEOTIDE SEQUENCE</scope>
    <source>
        <strain evidence="4">ChiHecolR3B27-1887</strain>
    </source>
</reference>
<keyword evidence="2" id="KW-0812">Transmembrane</keyword>
<gene>
    <name evidence="4" type="ORF">IAA22_06345</name>
</gene>
<dbReference type="Pfam" id="PF12773">
    <property type="entry name" value="DZR"/>
    <property type="match status" value="1"/>
</dbReference>
<evidence type="ECO:0000259" key="3">
    <source>
        <dbReference type="Pfam" id="PF12773"/>
    </source>
</evidence>
<dbReference type="EMBL" id="DXBZ01000122">
    <property type="protein sequence ID" value="HIZ18710.1"/>
    <property type="molecule type" value="Genomic_DNA"/>
</dbReference>
<accession>A0A9D2DKM1</accession>
<reference evidence="4" key="2">
    <citation type="submission" date="2021-04" db="EMBL/GenBank/DDBJ databases">
        <authorList>
            <person name="Gilroy R."/>
        </authorList>
    </citation>
    <scope>NUCLEOTIDE SEQUENCE</scope>
    <source>
        <strain evidence="4">ChiHecolR3B27-1887</strain>
    </source>
</reference>
<organism evidence="4 5">
    <name type="scientific">Candidatus Olsenella stercoravium</name>
    <dbReference type="NCBI Taxonomy" id="2838713"/>
    <lineage>
        <taxon>Bacteria</taxon>
        <taxon>Bacillati</taxon>
        <taxon>Actinomycetota</taxon>
        <taxon>Coriobacteriia</taxon>
        <taxon>Coriobacteriales</taxon>
        <taxon>Atopobiaceae</taxon>
        <taxon>Olsenella</taxon>
    </lineage>
</organism>
<feature type="transmembrane region" description="Helical" evidence="2">
    <location>
        <begin position="123"/>
        <end position="146"/>
    </location>
</feature>
<evidence type="ECO:0000313" key="5">
    <source>
        <dbReference type="Proteomes" id="UP000824029"/>
    </source>
</evidence>
<sequence length="326" mass="34276">MSQVCPRCGALVPDGSATCPRCHASTQVTQKISVGDLVWCPGCGALVPPSADVCPKCGRIIREEVPERPVRDLGLPQIDGPDAPSEAESARTGVMTRIESAIPPASDESSPAARRDRMPRPRAFAFAALFAVAVVGGAALLITHPWDPTASVTRASEPADTSMSGYPGAVESLSGQDREGADADGAETDPFAPIEEAYAALSELERATGESEDALLDACETGDASAIPDGLSQAEAISIDVSNLISDAALLDDCDGLYAEDLEHIQTLGNWLRNRCDALTRAWQQASDASDLSASADTIASVLRSGSDYERLFAENYDAWKPTRAQ</sequence>
<evidence type="ECO:0000313" key="4">
    <source>
        <dbReference type="EMBL" id="HIZ18710.1"/>
    </source>
</evidence>
<protein>
    <submittedName>
        <fullName evidence="4">Zinc ribbon domain-containing protein</fullName>
    </submittedName>
</protein>
<dbReference type="AlphaFoldDB" id="A0A9D2DKM1"/>
<dbReference type="Proteomes" id="UP000824029">
    <property type="component" value="Unassembled WGS sequence"/>
</dbReference>
<feature type="compositionally biased region" description="Polar residues" evidence="1">
    <location>
        <begin position="152"/>
        <end position="164"/>
    </location>
</feature>
<dbReference type="InterPro" id="IPR025874">
    <property type="entry name" value="DZR"/>
</dbReference>
<feature type="domain" description="DZANK-type" evidence="3">
    <location>
        <begin position="5"/>
        <end position="58"/>
    </location>
</feature>
<proteinExistence type="predicted"/>